<comment type="caution">
    <text evidence="2">The sequence shown here is derived from an EMBL/GenBank/DDBJ whole genome shotgun (WGS) entry which is preliminary data.</text>
</comment>
<gene>
    <name evidence="2" type="ORF">JK363_30270</name>
</gene>
<evidence type="ECO:0000256" key="1">
    <source>
        <dbReference type="SAM" id="MobiDB-lite"/>
    </source>
</evidence>
<keyword evidence="3" id="KW-1185">Reference proteome</keyword>
<feature type="region of interest" description="Disordered" evidence="1">
    <location>
        <begin position="22"/>
        <end position="41"/>
    </location>
</feature>
<name>A0ABS1NLD0_9ACTN</name>
<dbReference type="Proteomes" id="UP000634229">
    <property type="component" value="Unassembled WGS sequence"/>
</dbReference>
<proteinExistence type="predicted"/>
<protein>
    <submittedName>
        <fullName evidence="2">Uncharacterized protein</fullName>
    </submittedName>
</protein>
<sequence>MTEPGQDSGAFLGDEDVDLAGVGHDAFEGDEPDAAPEGEAVGVDLGPVVDSAMSPAARTTVSWSSGIQQ</sequence>
<accession>A0ABS1NLD0</accession>
<evidence type="ECO:0000313" key="3">
    <source>
        <dbReference type="Proteomes" id="UP000634229"/>
    </source>
</evidence>
<organism evidence="2 3">
    <name type="scientific">Streptomyces coffeae</name>
    <dbReference type="NCBI Taxonomy" id="621382"/>
    <lineage>
        <taxon>Bacteria</taxon>
        <taxon>Bacillati</taxon>
        <taxon>Actinomycetota</taxon>
        <taxon>Actinomycetes</taxon>
        <taxon>Kitasatosporales</taxon>
        <taxon>Streptomycetaceae</taxon>
        <taxon>Streptomyces</taxon>
    </lineage>
</organism>
<dbReference type="EMBL" id="JAERRF010000022">
    <property type="protein sequence ID" value="MBL1100878.1"/>
    <property type="molecule type" value="Genomic_DNA"/>
</dbReference>
<evidence type="ECO:0000313" key="2">
    <source>
        <dbReference type="EMBL" id="MBL1100878.1"/>
    </source>
</evidence>
<reference evidence="2 3" key="1">
    <citation type="submission" date="2021-01" db="EMBL/GenBank/DDBJ databases">
        <title>WGS of actinomycetes isolated from Thailand.</title>
        <authorList>
            <person name="Thawai C."/>
        </authorList>
    </citation>
    <scope>NUCLEOTIDE SEQUENCE [LARGE SCALE GENOMIC DNA]</scope>
    <source>
        <strain evidence="2 3">CA1R205</strain>
    </source>
</reference>